<keyword evidence="4" id="KW-1185">Reference proteome</keyword>
<sequence length="505" mass="55160">MMKVLIALASVLALCAGQLTNLTNSQQLDPAGNFLLKWEVIDGTGDIVLEIEAKAAGWVSLEIVTDDGKYADVIFGGYNDEFSFGYLEDWSLEWVPGTVPGTGSHLLPIPDASKDLVLQTASFSTPTTTLRVKRSLNTGDYYDVPFHSGQMPIGWAYSESDAYNAVHTAAGFAYYKPIRFADKRKMMKVLIALASVLALCAGQLNNLTNSQQLDPAGNFLLKWEVIDGTGDIVLEIQAKASGWVSLEIVTDDGKYADVIFGGYNDEFSFGYLEDWSLEWTAGAHLLPIPDASKDIVLQTASFSAATTTLRVKRSLNTGDYYDVPFHSGQMPIGWSYSDSDAYDAVHTAAGQLTNLTNSQQLDPAGNFLLKWEVIDGTGDIVLEIEAKTAGWVSLEIVTDDGKYADVIFGGYNDEFSFGYLEDWSLEWTPGAHLLPIPDASKDLVLQAASFSAATTTLRVKRSLNTGDYYDVPFHSGQMPIGWSYSRSDAYDSVHAAAGFVYVTFY</sequence>
<organism evidence="3 4">
    <name type="scientific">Daphnia galeata</name>
    <dbReference type="NCBI Taxonomy" id="27404"/>
    <lineage>
        <taxon>Eukaryota</taxon>
        <taxon>Metazoa</taxon>
        <taxon>Ecdysozoa</taxon>
        <taxon>Arthropoda</taxon>
        <taxon>Crustacea</taxon>
        <taxon>Branchiopoda</taxon>
        <taxon>Diplostraca</taxon>
        <taxon>Cladocera</taxon>
        <taxon>Anomopoda</taxon>
        <taxon>Daphniidae</taxon>
        <taxon>Daphnia</taxon>
    </lineage>
</organism>
<evidence type="ECO:0000256" key="1">
    <source>
        <dbReference type="SAM" id="SignalP"/>
    </source>
</evidence>
<accession>A0A8J2S624</accession>
<dbReference type="GO" id="GO:0004500">
    <property type="term" value="F:dopamine beta-monooxygenase activity"/>
    <property type="evidence" value="ECO:0007669"/>
    <property type="project" value="InterPro"/>
</dbReference>
<reference evidence="3" key="1">
    <citation type="submission" date="2021-11" db="EMBL/GenBank/DDBJ databases">
        <authorList>
            <person name="Schell T."/>
        </authorList>
    </citation>
    <scope>NUCLEOTIDE SEQUENCE</scope>
    <source>
        <strain evidence="3">M5</strain>
    </source>
</reference>
<dbReference type="OrthoDB" id="6333664at2759"/>
<dbReference type="PANTHER" id="PTHR10157:SF23">
    <property type="entry name" value="MOXD1 HOMOLOG 1"/>
    <property type="match status" value="1"/>
</dbReference>
<dbReference type="InterPro" id="IPR005018">
    <property type="entry name" value="DOMON_domain"/>
</dbReference>
<dbReference type="GO" id="GO:0005615">
    <property type="term" value="C:extracellular space"/>
    <property type="evidence" value="ECO:0007669"/>
    <property type="project" value="TreeGrafter"/>
</dbReference>
<name>A0A8J2S624_9CRUS</name>
<feature type="chain" id="PRO_5035205706" description="DOMON domain-containing protein" evidence="1">
    <location>
        <begin position="18"/>
        <end position="505"/>
    </location>
</feature>
<dbReference type="Proteomes" id="UP000789390">
    <property type="component" value="Unassembled WGS sequence"/>
</dbReference>
<dbReference type="GO" id="GO:0042420">
    <property type="term" value="P:dopamine catabolic process"/>
    <property type="evidence" value="ECO:0007669"/>
    <property type="project" value="TreeGrafter"/>
</dbReference>
<dbReference type="CDD" id="cd09631">
    <property type="entry name" value="DOMON_DOH"/>
    <property type="match status" value="3"/>
</dbReference>
<evidence type="ECO:0000313" key="3">
    <source>
        <dbReference type="EMBL" id="CAH0110055.1"/>
    </source>
</evidence>
<feature type="domain" description="DOMON" evidence="2">
    <location>
        <begin position="217"/>
        <end position="337"/>
    </location>
</feature>
<dbReference type="GO" id="GO:0042421">
    <property type="term" value="P:norepinephrine biosynthetic process"/>
    <property type="evidence" value="ECO:0007669"/>
    <property type="project" value="TreeGrafter"/>
</dbReference>
<dbReference type="EMBL" id="CAKKLH010000299">
    <property type="protein sequence ID" value="CAH0110055.1"/>
    <property type="molecule type" value="Genomic_DNA"/>
</dbReference>
<gene>
    <name evidence="3" type="ORF">DGAL_LOCUS13554</name>
</gene>
<feature type="domain" description="DOMON" evidence="2">
    <location>
        <begin position="32"/>
        <end position="158"/>
    </location>
</feature>
<dbReference type="PANTHER" id="PTHR10157">
    <property type="entry name" value="DOPAMINE BETA HYDROXYLASE RELATED"/>
    <property type="match status" value="1"/>
</dbReference>
<feature type="signal peptide" evidence="1">
    <location>
        <begin position="1"/>
        <end position="17"/>
    </location>
</feature>
<proteinExistence type="predicted"/>
<dbReference type="Pfam" id="PF03351">
    <property type="entry name" value="DOMON"/>
    <property type="match status" value="2"/>
</dbReference>
<evidence type="ECO:0000313" key="4">
    <source>
        <dbReference type="Proteomes" id="UP000789390"/>
    </source>
</evidence>
<dbReference type="PROSITE" id="PS50836">
    <property type="entry name" value="DOMON"/>
    <property type="match status" value="3"/>
</dbReference>
<dbReference type="InterPro" id="IPR045266">
    <property type="entry name" value="DOH_DOMON"/>
</dbReference>
<dbReference type="AlphaFoldDB" id="A0A8J2S624"/>
<keyword evidence="1" id="KW-0732">Signal</keyword>
<dbReference type="InterPro" id="IPR000945">
    <property type="entry name" value="DBH-like"/>
</dbReference>
<feature type="domain" description="DOMON" evidence="2">
    <location>
        <begin position="365"/>
        <end position="485"/>
    </location>
</feature>
<evidence type="ECO:0000259" key="2">
    <source>
        <dbReference type="PROSITE" id="PS50836"/>
    </source>
</evidence>
<protein>
    <recommendedName>
        <fullName evidence="2">DOMON domain-containing protein</fullName>
    </recommendedName>
</protein>
<dbReference type="GO" id="GO:0030667">
    <property type="term" value="C:secretory granule membrane"/>
    <property type="evidence" value="ECO:0007669"/>
    <property type="project" value="TreeGrafter"/>
</dbReference>
<comment type="caution">
    <text evidence="3">The sequence shown here is derived from an EMBL/GenBank/DDBJ whole genome shotgun (WGS) entry which is preliminary data.</text>
</comment>
<dbReference type="GO" id="GO:0006589">
    <property type="term" value="P:octopamine biosynthetic process"/>
    <property type="evidence" value="ECO:0007669"/>
    <property type="project" value="TreeGrafter"/>
</dbReference>